<name>A0A1W2FRR8_9PSEU</name>
<dbReference type="PROSITE" id="PS50943">
    <property type="entry name" value="HTH_CROC1"/>
    <property type="match status" value="1"/>
</dbReference>
<evidence type="ECO:0000259" key="2">
    <source>
        <dbReference type="PROSITE" id="PS50943"/>
    </source>
</evidence>
<feature type="domain" description="HTH cro/C1-type" evidence="2">
    <location>
        <begin position="20"/>
        <end position="74"/>
    </location>
</feature>
<dbReference type="InterPro" id="IPR001387">
    <property type="entry name" value="Cro/C1-type_HTH"/>
</dbReference>
<dbReference type="CDD" id="cd00093">
    <property type="entry name" value="HTH_XRE"/>
    <property type="match status" value="1"/>
</dbReference>
<dbReference type="EMBL" id="FWYC01000022">
    <property type="protein sequence ID" value="SMD24625.1"/>
    <property type="molecule type" value="Genomic_DNA"/>
</dbReference>
<comment type="similarity">
    <text evidence="1">Belongs to the short-chain fatty acyl-CoA assimilation regulator (ScfR) family.</text>
</comment>
<dbReference type="Pfam" id="PF01381">
    <property type="entry name" value="HTH_3"/>
    <property type="match status" value="1"/>
</dbReference>
<dbReference type="SUPFAM" id="SSF47413">
    <property type="entry name" value="lambda repressor-like DNA-binding domains"/>
    <property type="match status" value="1"/>
</dbReference>
<dbReference type="Gene3D" id="1.10.10.2910">
    <property type="match status" value="1"/>
</dbReference>
<sequence length="359" mass="40282">MTDRPVTFAPDYAFPPGDTLRNKLSELGMTQTDLADRLGMSEKHVSHMMKGTAPLTYETAVALERITGVPASTWNGLESHYRDHLLRERLSMVGPPEAEWLSLLPLTTLRERGYISDATSNGRTLGEALRFFAVADVKAWTKVWSQPIVSFRRSAAHPVNAEATATWLRIGEIKAQELDCQPFDASAVRKLLPVLRELTRSNEFIHELVQLCAAAGIAIVLEPEVSGCRINGASRWLNPRKALIQLSDRQKKEDVFWFSLFHEIGHLLLHSKKASYIHDGSEDSFIEDEANDFARDLLIPPKWLDRLTETQTHVDIQLLADEIGVSAGIVAGRLARDEIGGWNWAKVSKLRTPMRINEI</sequence>
<dbReference type="PANTHER" id="PTHR43236:SF1">
    <property type="entry name" value="BLL7220 PROTEIN"/>
    <property type="match status" value="1"/>
</dbReference>
<gene>
    <name evidence="3" type="ORF">SAMN05660733_07768</name>
</gene>
<dbReference type="OrthoDB" id="9794834at2"/>
<dbReference type="InterPro" id="IPR052345">
    <property type="entry name" value="Rad_response_metalloprotease"/>
</dbReference>
<keyword evidence="4" id="KW-1185">Reference proteome</keyword>
<dbReference type="AlphaFoldDB" id="A0A1W2FRR8"/>
<evidence type="ECO:0000313" key="3">
    <source>
        <dbReference type="EMBL" id="SMD24625.1"/>
    </source>
</evidence>
<accession>A0A1W2FRR8</accession>
<dbReference type="SMART" id="SM00530">
    <property type="entry name" value="HTH_XRE"/>
    <property type="match status" value="1"/>
</dbReference>
<evidence type="ECO:0000313" key="4">
    <source>
        <dbReference type="Proteomes" id="UP000192840"/>
    </source>
</evidence>
<dbReference type="PANTHER" id="PTHR43236">
    <property type="entry name" value="ANTITOXIN HIGA1"/>
    <property type="match status" value="1"/>
</dbReference>
<dbReference type="Pfam" id="PF06114">
    <property type="entry name" value="Peptidase_M78"/>
    <property type="match status" value="1"/>
</dbReference>
<dbReference type="eggNOG" id="COG3093">
    <property type="taxonomic scope" value="Bacteria"/>
</dbReference>
<reference evidence="4" key="1">
    <citation type="submission" date="2017-04" db="EMBL/GenBank/DDBJ databases">
        <authorList>
            <person name="Varghese N."/>
            <person name="Submissions S."/>
        </authorList>
    </citation>
    <scope>NUCLEOTIDE SEQUENCE [LARGE SCALE GENOMIC DNA]</scope>
    <source>
        <strain evidence="4">DSM 44073</strain>
    </source>
</reference>
<dbReference type="RefSeq" id="WP_036016480.1">
    <property type="nucleotide sequence ID" value="NZ_FWYC01000022.1"/>
</dbReference>
<dbReference type="Gene3D" id="1.10.260.40">
    <property type="entry name" value="lambda repressor-like DNA-binding domains"/>
    <property type="match status" value="1"/>
</dbReference>
<dbReference type="Proteomes" id="UP000192840">
    <property type="component" value="Unassembled WGS sequence"/>
</dbReference>
<dbReference type="GO" id="GO:0003677">
    <property type="term" value="F:DNA binding"/>
    <property type="evidence" value="ECO:0007669"/>
    <property type="project" value="InterPro"/>
</dbReference>
<evidence type="ECO:0000256" key="1">
    <source>
        <dbReference type="ARBA" id="ARBA00007227"/>
    </source>
</evidence>
<dbReference type="STRING" id="40571.SAMN05660733_07768"/>
<dbReference type="InterPro" id="IPR010359">
    <property type="entry name" value="IrrE_HExxH"/>
</dbReference>
<proteinExistence type="inferred from homology"/>
<dbReference type="InterPro" id="IPR010982">
    <property type="entry name" value="Lambda_DNA-bd_dom_sf"/>
</dbReference>
<organism evidence="3 4">
    <name type="scientific">Lentzea albidocapillata</name>
    <dbReference type="NCBI Taxonomy" id="40571"/>
    <lineage>
        <taxon>Bacteria</taxon>
        <taxon>Bacillati</taxon>
        <taxon>Actinomycetota</taxon>
        <taxon>Actinomycetes</taxon>
        <taxon>Pseudonocardiales</taxon>
        <taxon>Pseudonocardiaceae</taxon>
        <taxon>Lentzea</taxon>
    </lineage>
</organism>
<protein>
    <submittedName>
        <fullName evidence="3">HTH-type transcriptional regulator / antitoxin HigA</fullName>
    </submittedName>
</protein>